<evidence type="ECO:0000313" key="1">
    <source>
        <dbReference type="EMBL" id="OGD16968.1"/>
    </source>
</evidence>
<dbReference type="Pfam" id="PF07722">
    <property type="entry name" value="Peptidase_C26"/>
    <property type="match status" value="1"/>
</dbReference>
<dbReference type="InterPro" id="IPR029062">
    <property type="entry name" value="Class_I_gatase-like"/>
</dbReference>
<dbReference type="GO" id="GO:0006598">
    <property type="term" value="P:polyamine catabolic process"/>
    <property type="evidence" value="ECO:0007669"/>
    <property type="project" value="TreeGrafter"/>
</dbReference>
<comment type="caution">
    <text evidence="1">The sequence shown here is derived from an EMBL/GenBank/DDBJ whole genome shotgun (WGS) entry which is preliminary data.</text>
</comment>
<dbReference type="Proteomes" id="UP000177701">
    <property type="component" value="Unassembled WGS sequence"/>
</dbReference>
<dbReference type="InterPro" id="IPR011697">
    <property type="entry name" value="Peptidase_C26"/>
</dbReference>
<organism evidence="1 2">
    <name type="scientific">Candidatus Sediminicultor quintus</name>
    <dbReference type="NCBI Taxonomy" id="1797291"/>
    <lineage>
        <taxon>Bacteria</taxon>
        <taxon>Pseudomonadati</taxon>
        <taxon>Atribacterota</taxon>
        <taxon>Candidatus Phoenicimicrobiia</taxon>
        <taxon>Candidatus Pheonicimicrobiales</taxon>
        <taxon>Candidatus Phoenicimicrobiaceae</taxon>
        <taxon>Candidatus Sediminicultor</taxon>
    </lineage>
</organism>
<name>A0A1F5AF00_9BACT</name>
<proteinExistence type="predicted"/>
<dbReference type="SUPFAM" id="SSF52317">
    <property type="entry name" value="Class I glutamine amidotransferase-like"/>
    <property type="match status" value="1"/>
</dbReference>
<protein>
    <submittedName>
        <fullName evidence="1">Uncharacterized protein</fullName>
    </submittedName>
</protein>
<dbReference type="GO" id="GO:0033969">
    <property type="term" value="F:gamma-glutamyl-gamma-aminobutyrate hydrolase activity"/>
    <property type="evidence" value="ECO:0007669"/>
    <property type="project" value="TreeGrafter"/>
</dbReference>
<dbReference type="PROSITE" id="PS51273">
    <property type="entry name" value="GATASE_TYPE_1"/>
    <property type="match status" value="1"/>
</dbReference>
<dbReference type="AlphaFoldDB" id="A0A1F5AF00"/>
<dbReference type="EMBL" id="MEYH01000021">
    <property type="protein sequence ID" value="OGD16968.1"/>
    <property type="molecule type" value="Genomic_DNA"/>
</dbReference>
<dbReference type="InterPro" id="IPR044668">
    <property type="entry name" value="PuuD-like"/>
</dbReference>
<dbReference type="STRING" id="1797291.A2V47_03250"/>
<accession>A0A1F5AF00</accession>
<dbReference type="Gene3D" id="3.40.50.880">
    <property type="match status" value="1"/>
</dbReference>
<evidence type="ECO:0000313" key="2">
    <source>
        <dbReference type="Proteomes" id="UP000177701"/>
    </source>
</evidence>
<dbReference type="PANTHER" id="PTHR43235:SF1">
    <property type="entry name" value="GLUTAMINE AMIDOTRANSFERASE PB2B2.05-RELATED"/>
    <property type="match status" value="1"/>
</dbReference>
<reference evidence="1 2" key="1">
    <citation type="journal article" date="2016" name="Nat. Commun.">
        <title>Thousands of microbial genomes shed light on interconnected biogeochemical processes in an aquifer system.</title>
        <authorList>
            <person name="Anantharaman K."/>
            <person name="Brown C.T."/>
            <person name="Hug L.A."/>
            <person name="Sharon I."/>
            <person name="Castelle C.J."/>
            <person name="Probst A.J."/>
            <person name="Thomas B.C."/>
            <person name="Singh A."/>
            <person name="Wilkins M.J."/>
            <person name="Karaoz U."/>
            <person name="Brodie E.L."/>
            <person name="Williams K.H."/>
            <person name="Hubbard S.S."/>
            <person name="Banfield J.F."/>
        </authorList>
    </citation>
    <scope>NUCLEOTIDE SEQUENCE [LARGE SCALE GENOMIC DNA]</scope>
</reference>
<dbReference type="GO" id="GO:0005829">
    <property type="term" value="C:cytosol"/>
    <property type="evidence" value="ECO:0007669"/>
    <property type="project" value="TreeGrafter"/>
</dbReference>
<sequence>MDPVIGISCFCNLGKRGTSETPYYRVSRNYIEPIIKCEGIPFIVPVFINESLSEKILNSIDGLVMSGGCGDSDAGDRIEVKGRPRTLRGQNEYRYVADKYLIEIALKRNIPLLGMCRGMQMICEIAGGKLGDKFLDEIDTGGVLHRQESSGNFPTHMINLEDGSQLQKILGVKEIKVNSFHNQFCVEPGKNFIASAWAKNKIVEAIESPIYRFALGLQFHPEMMFNDYPVFIKIFKVFVDRCREYKNSKKS</sequence>
<dbReference type="PANTHER" id="PTHR43235">
    <property type="entry name" value="GLUTAMINE AMIDOTRANSFERASE PB2B2.05-RELATED"/>
    <property type="match status" value="1"/>
</dbReference>
<gene>
    <name evidence="1" type="ORF">A2V47_03250</name>
</gene>